<evidence type="ECO:0000313" key="4">
    <source>
        <dbReference type="Proteomes" id="UP000774617"/>
    </source>
</evidence>
<gene>
    <name evidence="3" type="ORF">B0J12DRAFT_739134</name>
</gene>
<evidence type="ECO:0000256" key="1">
    <source>
        <dbReference type="SAM" id="Phobius"/>
    </source>
</evidence>
<organism evidence="3 4">
    <name type="scientific">Macrophomina phaseolina</name>
    <dbReference type="NCBI Taxonomy" id="35725"/>
    <lineage>
        <taxon>Eukaryota</taxon>
        <taxon>Fungi</taxon>
        <taxon>Dikarya</taxon>
        <taxon>Ascomycota</taxon>
        <taxon>Pezizomycotina</taxon>
        <taxon>Dothideomycetes</taxon>
        <taxon>Dothideomycetes incertae sedis</taxon>
        <taxon>Botryosphaeriales</taxon>
        <taxon>Botryosphaeriaceae</taxon>
        <taxon>Macrophomina</taxon>
    </lineage>
</organism>
<feature type="signal peptide" evidence="2">
    <location>
        <begin position="1"/>
        <end position="19"/>
    </location>
</feature>
<sequence length="398" mass="44320">MSSQALLSAFLLNPMLAAAFPLTGLFSRAFPLPPPAKSYTLHVWDDAKGTWKTKSYPVLTQSTCPTEGPDVGKGICEDSCMAPYMNPKTLYLTFEAEDGTQLNSTLNWTLPHWGDRDGLHVPLQSQLAEYEKGNNSPDIDSFITARRAPANLGTLTITPSPALERSYDTVQPTRTFGTVQPTKTDVMNASPAFKLTPTPTAGSDLYKLVPCRPLAGDNQHTPVITAPLRLPYDTSRGIATLTPLNPVCDEDDPIGWTDEEKLWLHQNKKPSFWSRTSANEDHIECYNYESCWDHCQEVHRRDMITRWAVLGLFMLMMVLILLSCLVCGCQKFRSKREIKGKQENREVTARANKKRVHEPLPVILESPQQFDGPADGEHSVVTTGRESLCSDEGVAKRV</sequence>
<keyword evidence="1" id="KW-0472">Membrane</keyword>
<accession>A0ABQ8GGM8</accession>
<keyword evidence="4" id="KW-1185">Reference proteome</keyword>
<evidence type="ECO:0000256" key="2">
    <source>
        <dbReference type="SAM" id="SignalP"/>
    </source>
</evidence>
<evidence type="ECO:0000313" key="3">
    <source>
        <dbReference type="EMBL" id="KAH7054631.1"/>
    </source>
</evidence>
<dbReference type="Proteomes" id="UP000774617">
    <property type="component" value="Unassembled WGS sequence"/>
</dbReference>
<keyword evidence="1" id="KW-0812">Transmembrane</keyword>
<feature type="transmembrane region" description="Helical" evidence="1">
    <location>
        <begin position="307"/>
        <end position="329"/>
    </location>
</feature>
<name>A0ABQ8GGM8_9PEZI</name>
<reference evidence="3 4" key="1">
    <citation type="journal article" date="2021" name="Nat. Commun.">
        <title>Genetic determinants of endophytism in the Arabidopsis root mycobiome.</title>
        <authorList>
            <person name="Mesny F."/>
            <person name="Miyauchi S."/>
            <person name="Thiergart T."/>
            <person name="Pickel B."/>
            <person name="Atanasova L."/>
            <person name="Karlsson M."/>
            <person name="Huettel B."/>
            <person name="Barry K.W."/>
            <person name="Haridas S."/>
            <person name="Chen C."/>
            <person name="Bauer D."/>
            <person name="Andreopoulos W."/>
            <person name="Pangilinan J."/>
            <person name="LaButti K."/>
            <person name="Riley R."/>
            <person name="Lipzen A."/>
            <person name="Clum A."/>
            <person name="Drula E."/>
            <person name="Henrissat B."/>
            <person name="Kohler A."/>
            <person name="Grigoriev I.V."/>
            <person name="Martin F.M."/>
            <person name="Hacquard S."/>
        </authorList>
    </citation>
    <scope>NUCLEOTIDE SEQUENCE [LARGE SCALE GENOMIC DNA]</scope>
    <source>
        <strain evidence="3 4">MPI-SDFR-AT-0080</strain>
    </source>
</reference>
<keyword evidence="1" id="KW-1133">Transmembrane helix</keyword>
<protein>
    <submittedName>
        <fullName evidence="3">Uncharacterized protein</fullName>
    </submittedName>
</protein>
<feature type="chain" id="PRO_5047052998" evidence="2">
    <location>
        <begin position="20"/>
        <end position="398"/>
    </location>
</feature>
<proteinExistence type="predicted"/>
<keyword evidence="2" id="KW-0732">Signal</keyword>
<dbReference type="EMBL" id="JAGTJR010000009">
    <property type="protein sequence ID" value="KAH7054631.1"/>
    <property type="molecule type" value="Genomic_DNA"/>
</dbReference>
<comment type="caution">
    <text evidence="3">The sequence shown here is derived from an EMBL/GenBank/DDBJ whole genome shotgun (WGS) entry which is preliminary data.</text>
</comment>